<organism evidence="2 3">
    <name type="scientific">Phytophthora citrophthora</name>
    <dbReference type="NCBI Taxonomy" id="4793"/>
    <lineage>
        <taxon>Eukaryota</taxon>
        <taxon>Sar</taxon>
        <taxon>Stramenopiles</taxon>
        <taxon>Oomycota</taxon>
        <taxon>Peronosporomycetes</taxon>
        <taxon>Peronosporales</taxon>
        <taxon>Peronosporaceae</taxon>
        <taxon>Phytophthora</taxon>
    </lineage>
</organism>
<dbReference type="AlphaFoldDB" id="A0AAD9G045"/>
<dbReference type="EMBL" id="JASMQC010000047">
    <property type="protein sequence ID" value="KAK1929551.1"/>
    <property type="molecule type" value="Genomic_DNA"/>
</dbReference>
<gene>
    <name evidence="2" type="ORF">P3T76_014949</name>
</gene>
<accession>A0AAD9G045</accession>
<dbReference type="Proteomes" id="UP001259832">
    <property type="component" value="Unassembled WGS sequence"/>
</dbReference>
<evidence type="ECO:0000256" key="1">
    <source>
        <dbReference type="SAM" id="Coils"/>
    </source>
</evidence>
<keyword evidence="1" id="KW-0175">Coiled coil</keyword>
<comment type="caution">
    <text evidence="2">The sequence shown here is derived from an EMBL/GenBank/DDBJ whole genome shotgun (WGS) entry which is preliminary data.</text>
</comment>
<evidence type="ECO:0000313" key="2">
    <source>
        <dbReference type="EMBL" id="KAK1929551.1"/>
    </source>
</evidence>
<feature type="coiled-coil region" evidence="1">
    <location>
        <begin position="100"/>
        <end position="165"/>
    </location>
</feature>
<proteinExistence type="predicted"/>
<sequence length="434" mass="49460">MQDKHTDNAFPTTFIGDYDALLEQQDDKSVASYNSYSLLSNQQLLTETEVLLSSLDAPPFPNQLANVATRTGVKMMDKEQKRRHRNALATVRRNRYRHKLKVEKEALELQEIELSKLLEKLKAERVKEEINLGQQMMLSMWRAAAIREQEKRREAEAQNQQLKAAVISRSNMINSVQSLMLQRSGDTKMDASAWCGEEEDGAAVFRAFKAELDFMYAKTDEVVRGMEFNLAWPMTYTPNKRQQDGVELYDSADATVLPYSYEQVCRAVSWMMLSDLEGNEAYQELLGNTATIKYPMKCRLKGGESARMTLYNVTRRYVEESRTVFVWRALYEGHDNLSGFHADETGWFVVRPSLTVSSADSSDSDEASSTILESYTHFVPMGMKNESSSDVDVERFASILIKAGEEEVKEVVGMLEKVLLDEKPLFPPCTFVNE</sequence>
<name>A0AAD9G045_9STRA</name>
<evidence type="ECO:0000313" key="3">
    <source>
        <dbReference type="Proteomes" id="UP001259832"/>
    </source>
</evidence>
<keyword evidence="3" id="KW-1185">Reference proteome</keyword>
<evidence type="ECO:0008006" key="4">
    <source>
        <dbReference type="Google" id="ProtNLM"/>
    </source>
</evidence>
<protein>
    <recommendedName>
        <fullName evidence="4">BZIP domain-containing protein</fullName>
    </recommendedName>
</protein>
<reference evidence="2" key="1">
    <citation type="submission" date="2023-08" db="EMBL/GenBank/DDBJ databases">
        <title>Reference Genome Resource for the Citrus Pathogen Phytophthora citrophthora.</title>
        <authorList>
            <person name="Moller H."/>
            <person name="Coetzee B."/>
            <person name="Rose L.J."/>
            <person name="Van Niekerk J.M."/>
        </authorList>
    </citation>
    <scope>NUCLEOTIDE SEQUENCE</scope>
    <source>
        <strain evidence="2">STE-U-9442</strain>
    </source>
</reference>